<evidence type="ECO:0000259" key="1">
    <source>
        <dbReference type="PROSITE" id="PS51186"/>
    </source>
</evidence>
<dbReference type="PATRIC" id="fig|1196324.3.peg.794"/>
<dbReference type="Gene3D" id="3.40.630.30">
    <property type="match status" value="1"/>
</dbReference>
<accession>I8UIM8</accession>
<dbReference type="PANTHER" id="PTHR43617:SF34">
    <property type="entry name" value="PUTATIVE-RELATED"/>
    <property type="match status" value="1"/>
</dbReference>
<dbReference type="CDD" id="cd04301">
    <property type="entry name" value="NAT_SF"/>
    <property type="match status" value="1"/>
</dbReference>
<name>I8UIM8_9BACL</name>
<dbReference type="AlphaFoldDB" id="I8UIM8"/>
<reference evidence="2 3" key="1">
    <citation type="journal article" date="2012" name="J. Bacteriol.">
        <title>Genome of Bacillus macauensis ZFHKF-1, a Long-Chain-Forming Bacterium.</title>
        <authorList>
            <person name="Cai L."/>
            <person name="Zhang T."/>
        </authorList>
    </citation>
    <scope>NUCLEOTIDE SEQUENCE [LARGE SCALE GENOMIC DNA]</scope>
    <source>
        <strain evidence="2 3">ZFHKF-1</strain>
    </source>
</reference>
<organism evidence="2 3">
    <name type="scientific">Fictibacillus macauensis ZFHKF-1</name>
    <dbReference type="NCBI Taxonomy" id="1196324"/>
    <lineage>
        <taxon>Bacteria</taxon>
        <taxon>Bacillati</taxon>
        <taxon>Bacillota</taxon>
        <taxon>Bacilli</taxon>
        <taxon>Bacillales</taxon>
        <taxon>Fictibacillaceae</taxon>
        <taxon>Fictibacillus</taxon>
    </lineage>
</organism>
<dbReference type="InterPro" id="IPR016181">
    <property type="entry name" value="Acyl_CoA_acyltransferase"/>
</dbReference>
<gene>
    <name evidence="2" type="ORF">A374_03919</name>
</gene>
<protein>
    <submittedName>
        <fullName evidence="2">GCN5-like N-acetyltransferase</fullName>
    </submittedName>
</protein>
<keyword evidence="3" id="KW-1185">Reference proteome</keyword>
<dbReference type="GO" id="GO:0016747">
    <property type="term" value="F:acyltransferase activity, transferring groups other than amino-acyl groups"/>
    <property type="evidence" value="ECO:0007669"/>
    <property type="project" value="InterPro"/>
</dbReference>
<dbReference type="PROSITE" id="PS51186">
    <property type="entry name" value="GNAT"/>
    <property type="match status" value="1"/>
</dbReference>
<proteinExistence type="predicted"/>
<dbReference type="SUPFAM" id="SSF55729">
    <property type="entry name" value="Acyl-CoA N-acyltransferases (Nat)"/>
    <property type="match status" value="1"/>
</dbReference>
<sequence>MITCASQDDLEIIAQYTGQAMTEGTLGSYAVGNEAANSMMTHVLKNDGTLFVVKEDDKLAGWVLFGTIKDSITAEPQGFIYELFVFEHNRKKGYGKALLVACMEELRHQGLREVKLAVYEGNSALALYEQIGFTTMKRTMNRTL</sequence>
<feature type="domain" description="N-acetyltransferase" evidence="1">
    <location>
        <begin position="1"/>
        <end position="144"/>
    </location>
</feature>
<dbReference type="EMBL" id="AKKV01000020">
    <property type="protein sequence ID" value="EIT86688.1"/>
    <property type="molecule type" value="Genomic_DNA"/>
</dbReference>
<dbReference type="InterPro" id="IPR050276">
    <property type="entry name" value="MshD_Acetyltransferase"/>
</dbReference>
<evidence type="ECO:0000313" key="2">
    <source>
        <dbReference type="EMBL" id="EIT86688.1"/>
    </source>
</evidence>
<dbReference type="RefSeq" id="WP_007200883.1">
    <property type="nucleotide sequence ID" value="NZ_AKKV01000020.1"/>
</dbReference>
<keyword evidence="2" id="KW-0808">Transferase</keyword>
<dbReference type="STRING" id="1196324.A374_03919"/>
<comment type="caution">
    <text evidence="2">The sequence shown here is derived from an EMBL/GenBank/DDBJ whole genome shotgun (WGS) entry which is preliminary data.</text>
</comment>
<dbReference type="InterPro" id="IPR000182">
    <property type="entry name" value="GNAT_dom"/>
</dbReference>
<evidence type="ECO:0000313" key="3">
    <source>
        <dbReference type="Proteomes" id="UP000004080"/>
    </source>
</evidence>
<dbReference type="Proteomes" id="UP000004080">
    <property type="component" value="Unassembled WGS sequence"/>
</dbReference>
<dbReference type="PANTHER" id="PTHR43617">
    <property type="entry name" value="L-AMINO ACID N-ACETYLTRANSFERASE"/>
    <property type="match status" value="1"/>
</dbReference>
<dbReference type="eggNOG" id="COG0456">
    <property type="taxonomic scope" value="Bacteria"/>
</dbReference>
<dbReference type="Pfam" id="PF00583">
    <property type="entry name" value="Acetyltransf_1"/>
    <property type="match status" value="1"/>
</dbReference>